<dbReference type="Pfam" id="PF13456">
    <property type="entry name" value="RVT_3"/>
    <property type="match status" value="1"/>
</dbReference>
<accession>A0A7J9G678</accession>
<dbReference type="Pfam" id="PF13966">
    <property type="entry name" value="zf-RVT"/>
    <property type="match status" value="1"/>
</dbReference>
<feature type="non-terminal residue" evidence="3">
    <location>
        <position position="1"/>
    </location>
</feature>
<dbReference type="AlphaFoldDB" id="A0A7J9G678"/>
<keyword evidence="4" id="KW-1185">Reference proteome</keyword>
<dbReference type="InterPro" id="IPR026960">
    <property type="entry name" value="RVT-Znf"/>
</dbReference>
<evidence type="ECO:0000313" key="3">
    <source>
        <dbReference type="EMBL" id="MBA0793080.1"/>
    </source>
</evidence>
<dbReference type="GO" id="GO:0003676">
    <property type="term" value="F:nucleic acid binding"/>
    <property type="evidence" value="ECO:0007669"/>
    <property type="project" value="InterPro"/>
</dbReference>
<name>A0A7J9G678_9ROSI</name>
<dbReference type="OrthoDB" id="1000288at2759"/>
<sequence>KPRLLGNIDVAAEALKEGFGWQVGCGDRINIRTDNWGMEGLNGGAVKSNLLNPNEYRVKDPWLDESRSWNTFRVRELYGQDLGDKICNLPIGDENHNDIMVRFHNSLGSFTSKSAYSWLLSKQMGFGPHRFLWKALWKLDNIPKILVFTWRVGHEILPTNVKIASVQRGFGQECPRCGAEYETLIHALKDCPTSRAILSIAGLDNSIISKDYKCCIDCMEDMMRVLDRIAMADLMTTLWNCWNNRNNFLFRGKEEEEQVVWGKNSMISKDFRICNLGFKEMQLSVDESEWYAFDKSIKGHVIFESNNAFLVNKVKNHQRDVTVIGARIKENIKAFVNFNSANCVWTNRSSNSVADFICKKMCAEACTWFFGYPNCCNL</sequence>
<evidence type="ECO:0000259" key="1">
    <source>
        <dbReference type="Pfam" id="PF13456"/>
    </source>
</evidence>
<comment type="caution">
    <text evidence="3">The sequence shown here is derived from an EMBL/GenBank/DDBJ whole genome shotgun (WGS) entry which is preliminary data.</text>
</comment>
<dbReference type="InterPro" id="IPR002156">
    <property type="entry name" value="RNaseH_domain"/>
</dbReference>
<feature type="domain" description="Reverse transcriptase zinc-binding" evidence="2">
    <location>
        <begin position="110"/>
        <end position="196"/>
    </location>
</feature>
<evidence type="ECO:0000259" key="2">
    <source>
        <dbReference type="Pfam" id="PF13966"/>
    </source>
</evidence>
<proteinExistence type="predicted"/>
<organism evidence="3 4">
    <name type="scientific">Gossypium harknessii</name>
    <dbReference type="NCBI Taxonomy" id="34285"/>
    <lineage>
        <taxon>Eukaryota</taxon>
        <taxon>Viridiplantae</taxon>
        <taxon>Streptophyta</taxon>
        <taxon>Embryophyta</taxon>
        <taxon>Tracheophyta</taxon>
        <taxon>Spermatophyta</taxon>
        <taxon>Magnoliopsida</taxon>
        <taxon>eudicotyledons</taxon>
        <taxon>Gunneridae</taxon>
        <taxon>Pentapetalae</taxon>
        <taxon>rosids</taxon>
        <taxon>malvids</taxon>
        <taxon>Malvales</taxon>
        <taxon>Malvaceae</taxon>
        <taxon>Malvoideae</taxon>
        <taxon>Gossypium</taxon>
    </lineage>
</organism>
<protein>
    <recommendedName>
        <fullName evidence="5">Reverse transcriptase zinc-binding domain-containing protein</fullName>
    </recommendedName>
</protein>
<evidence type="ECO:0008006" key="5">
    <source>
        <dbReference type="Google" id="ProtNLM"/>
    </source>
</evidence>
<reference evidence="3 4" key="1">
    <citation type="journal article" date="2019" name="Genome Biol. Evol.">
        <title>Insights into the evolution of the New World diploid cottons (Gossypium, subgenus Houzingenia) based on genome sequencing.</title>
        <authorList>
            <person name="Grover C.E."/>
            <person name="Arick M.A. 2nd"/>
            <person name="Thrash A."/>
            <person name="Conover J.L."/>
            <person name="Sanders W.S."/>
            <person name="Peterson D.G."/>
            <person name="Frelichowski J.E."/>
            <person name="Scheffler J.A."/>
            <person name="Scheffler B.E."/>
            <person name="Wendel J.F."/>
        </authorList>
    </citation>
    <scope>NUCLEOTIDE SEQUENCE [LARGE SCALE GENOMIC DNA]</scope>
    <source>
        <strain evidence="3">0</strain>
        <tissue evidence="3">Leaf</tissue>
    </source>
</reference>
<dbReference type="EMBL" id="JABFAD010000002">
    <property type="protein sequence ID" value="MBA0793080.1"/>
    <property type="molecule type" value="Genomic_DNA"/>
</dbReference>
<dbReference type="GO" id="GO:0004523">
    <property type="term" value="F:RNA-DNA hybrid ribonuclease activity"/>
    <property type="evidence" value="ECO:0007669"/>
    <property type="project" value="InterPro"/>
</dbReference>
<evidence type="ECO:0000313" key="4">
    <source>
        <dbReference type="Proteomes" id="UP000593560"/>
    </source>
</evidence>
<feature type="domain" description="RNase H type-1" evidence="1">
    <location>
        <begin position="300"/>
        <end position="360"/>
    </location>
</feature>
<dbReference type="Proteomes" id="UP000593560">
    <property type="component" value="Unassembled WGS sequence"/>
</dbReference>
<gene>
    <name evidence="3" type="ORF">Gohar_017512</name>
</gene>